<proteinExistence type="predicted"/>
<reference evidence="2 3" key="1">
    <citation type="submission" date="2019-08" db="EMBL/GenBank/DDBJ databases">
        <authorList>
            <person name="Peeters C."/>
        </authorList>
    </citation>
    <scope>NUCLEOTIDE SEQUENCE [LARGE SCALE GENOMIC DNA]</scope>
    <source>
        <strain evidence="2 3">LMG 20602</strain>
    </source>
</reference>
<keyword evidence="3" id="KW-1185">Reference proteome</keyword>
<protein>
    <submittedName>
        <fullName evidence="2">Uncharacterized protein</fullName>
    </submittedName>
</protein>
<organism evidence="2 3">
    <name type="scientific">Pandoraea capi</name>
    <dbReference type="NCBI Taxonomy" id="2508286"/>
    <lineage>
        <taxon>Bacteria</taxon>
        <taxon>Pseudomonadati</taxon>
        <taxon>Pseudomonadota</taxon>
        <taxon>Betaproteobacteria</taxon>
        <taxon>Burkholderiales</taxon>
        <taxon>Burkholderiaceae</taxon>
        <taxon>Pandoraea</taxon>
    </lineage>
</organism>
<feature type="compositionally biased region" description="Low complexity" evidence="1">
    <location>
        <begin position="21"/>
        <end position="35"/>
    </location>
</feature>
<dbReference type="EMBL" id="CABPRV010000004">
    <property type="protein sequence ID" value="VVD99730.1"/>
    <property type="molecule type" value="Genomic_DNA"/>
</dbReference>
<accession>A0ABY6VX62</accession>
<name>A0ABY6VX62_9BURK</name>
<evidence type="ECO:0000313" key="3">
    <source>
        <dbReference type="Proteomes" id="UP000366065"/>
    </source>
</evidence>
<feature type="region of interest" description="Disordered" evidence="1">
    <location>
        <begin position="1"/>
        <end position="44"/>
    </location>
</feature>
<dbReference type="RefSeq" id="WP_150721158.1">
    <property type="nucleotide sequence ID" value="NZ_CABPRV010000004.1"/>
</dbReference>
<gene>
    <name evidence="2" type="ORF">PCA20602_02071</name>
</gene>
<sequence>MEINSLSSGLGVPTVSPDIASHSAPSSQSSSISESTRIPQDDGAVSSSIAAGAMPSTSVDAVRLSNDVASLDEFTQALDAGLNALPREIFSALDLPDGMHPRDMLIGVVLPSGEAASQAAPQPPQYKVVGSAGKLIADIVSGTGRWSEADYDQWVCVKHGQDPETFQPARSAIDAAVTWVRQDVPEDRARATARSIADAMLTDASARETIAQWNRDALAARTKVEIDETKSAQRLIASLLNALCEHPTIEARFDRKGASVFAYTVEIGVSRKGANGIDSLTVPGMVIVSTAVSGAENRKTKSAVLYCAGMEKSFRASAFGSMERSIAEFAANASVKPLSAFPKATLSLGEMLPYYLKLMVPDFSEASDKVVRAELVPYNDDIFEKMATDAARVVDVGARASMARDFASESTTRSLWRDWLGGRPDATVGFEDALLSLNPGRQLAASLWGMSDAIVAAVNGTRRMDGSAARNECFHRFSRTGNVHPAAPAP</sequence>
<dbReference type="Proteomes" id="UP000366065">
    <property type="component" value="Unassembled WGS sequence"/>
</dbReference>
<evidence type="ECO:0000313" key="2">
    <source>
        <dbReference type="EMBL" id="VVD99730.1"/>
    </source>
</evidence>
<evidence type="ECO:0000256" key="1">
    <source>
        <dbReference type="SAM" id="MobiDB-lite"/>
    </source>
</evidence>
<comment type="caution">
    <text evidence="2">The sequence shown here is derived from an EMBL/GenBank/DDBJ whole genome shotgun (WGS) entry which is preliminary data.</text>
</comment>